<dbReference type="EMBL" id="DXES01000084">
    <property type="protein sequence ID" value="HIX65394.1"/>
    <property type="molecule type" value="Genomic_DNA"/>
</dbReference>
<reference evidence="3" key="2">
    <citation type="submission" date="2021-04" db="EMBL/GenBank/DDBJ databases">
        <authorList>
            <person name="Gilroy R."/>
        </authorList>
    </citation>
    <scope>NUCLEOTIDE SEQUENCE</scope>
    <source>
        <strain evidence="3">CHK188-5543</strain>
    </source>
</reference>
<dbReference type="HAMAP" id="MF_00003">
    <property type="entry name" value="RbfA"/>
    <property type="match status" value="1"/>
</dbReference>
<dbReference type="SUPFAM" id="SSF89919">
    <property type="entry name" value="Ribosome-binding factor A, RbfA"/>
    <property type="match status" value="1"/>
</dbReference>
<organism evidence="3 4">
    <name type="scientific">Candidatus Anaerotruncus excrementipullorum</name>
    <dbReference type="NCBI Taxonomy" id="2838465"/>
    <lineage>
        <taxon>Bacteria</taxon>
        <taxon>Bacillati</taxon>
        <taxon>Bacillota</taxon>
        <taxon>Clostridia</taxon>
        <taxon>Eubacteriales</taxon>
        <taxon>Oscillospiraceae</taxon>
        <taxon>Anaerotruncus</taxon>
    </lineage>
</organism>
<keyword evidence="1 2" id="KW-0690">Ribosome biogenesis</keyword>
<dbReference type="InterPro" id="IPR015946">
    <property type="entry name" value="KH_dom-like_a/b"/>
</dbReference>
<comment type="subunit">
    <text evidence="2">Monomer. Binds 30S ribosomal subunits, but not 50S ribosomal subunits or 70S ribosomes.</text>
</comment>
<dbReference type="GO" id="GO:0043024">
    <property type="term" value="F:ribosomal small subunit binding"/>
    <property type="evidence" value="ECO:0007669"/>
    <property type="project" value="TreeGrafter"/>
</dbReference>
<accession>A0A9D1WQK3</accession>
<dbReference type="Proteomes" id="UP000886800">
    <property type="component" value="Unassembled WGS sequence"/>
</dbReference>
<evidence type="ECO:0000313" key="3">
    <source>
        <dbReference type="EMBL" id="HIX65394.1"/>
    </source>
</evidence>
<protein>
    <recommendedName>
        <fullName evidence="2">Ribosome-binding factor A</fullName>
    </recommendedName>
</protein>
<sequence>MASYRAPRTEEDMKRELSDILRSLKDPRITGLISIVKLDLSRDLSHCKVYISSMDGLQAAQNAVKGLQSAAGFIKRELNRRMKLRKLPEFSFVADDSIAHSAQISQMLRALDRPGHDGGED</sequence>
<evidence type="ECO:0000313" key="4">
    <source>
        <dbReference type="Proteomes" id="UP000886800"/>
    </source>
</evidence>
<dbReference type="PANTHER" id="PTHR33515">
    <property type="entry name" value="RIBOSOME-BINDING FACTOR A, CHLOROPLASTIC-RELATED"/>
    <property type="match status" value="1"/>
</dbReference>
<evidence type="ECO:0000256" key="2">
    <source>
        <dbReference type="HAMAP-Rule" id="MF_00003"/>
    </source>
</evidence>
<dbReference type="GO" id="GO:0005829">
    <property type="term" value="C:cytosol"/>
    <property type="evidence" value="ECO:0007669"/>
    <property type="project" value="TreeGrafter"/>
</dbReference>
<proteinExistence type="inferred from homology"/>
<comment type="caution">
    <text evidence="3">The sequence shown here is derived from an EMBL/GenBank/DDBJ whole genome shotgun (WGS) entry which is preliminary data.</text>
</comment>
<dbReference type="PANTHER" id="PTHR33515:SF1">
    <property type="entry name" value="RIBOSOME-BINDING FACTOR A, CHLOROPLASTIC-RELATED"/>
    <property type="match status" value="1"/>
</dbReference>
<dbReference type="GO" id="GO:0030490">
    <property type="term" value="P:maturation of SSU-rRNA"/>
    <property type="evidence" value="ECO:0007669"/>
    <property type="project" value="UniProtKB-UniRule"/>
</dbReference>
<reference evidence="3" key="1">
    <citation type="journal article" date="2021" name="PeerJ">
        <title>Extensive microbial diversity within the chicken gut microbiome revealed by metagenomics and culture.</title>
        <authorList>
            <person name="Gilroy R."/>
            <person name="Ravi A."/>
            <person name="Getino M."/>
            <person name="Pursley I."/>
            <person name="Horton D.L."/>
            <person name="Alikhan N.F."/>
            <person name="Baker D."/>
            <person name="Gharbi K."/>
            <person name="Hall N."/>
            <person name="Watson M."/>
            <person name="Adriaenssens E.M."/>
            <person name="Foster-Nyarko E."/>
            <person name="Jarju S."/>
            <person name="Secka A."/>
            <person name="Antonio M."/>
            <person name="Oren A."/>
            <person name="Chaudhuri R.R."/>
            <person name="La Ragione R."/>
            <person name="Hildebrand F."/>
            <person name="Pallen M.J."/>
        </authorList>
    </citation>
    <scope>NUCLEOTIDE SEQUENCE</scope>
    <source>
        <strain evidence="3">CHK188-5543</strain>
    </source>
</reference>
<name>A0A9D1WQK3_9FIRM</name>
<dbReference type="InterPro" id="IPR023799">
    <property type="entry name" value="RbfA_dom_sf"/>
</dbReference>
<comment type="function">
    <text evidence="2">One of several proteins that assist in the late maturation steps of the functional core of the 30S ribosomal subunit. Associates with free 30S ribosomal subunits (but not with 30S subunits that are part of 70S ribosomes or polysomes). Required for efficient processing of 16S rRNA. May interact with the 5'-terminal helix region of 16S rRNA.</text>
</comment>
<comment type="subcellular location">
    <subcellularLocation>
        <location evidence="2">Cytoplasm</location>
    </subcellularLocation>
</comment>
<dbReference type="NCBIfam" id="TIGR00082">
    <property type="entry name" value="rbfA"/>
    <property type="match status" value="1"/>
</dbReference>
<comment type="similarity">
    <text evidence="2">Belongs to the RbfA family.</text>
</comment>
<evidence type="ECO:0000256" key="1">
    <source>
        <dbReference type="ARBA" id="ARBA00022517"/>
    </source>
</evidence>
<dbReference type="AlphaFoldDB" id="A0A9D1WQK3"/>
<dbReference type="Pfam" id="PF02033">
    <property type="entry name" value="RBFA"/>
    <property type="match status" value="1"/>
</dbReference>
<dbReference type="Gene3D" id="3.30.300.20">
    <property type="match status" value="1"/>
</dbReference>
<dbReference type="InterPro" id="IPR000238">
    <property type="entry name" value="RbfA"/>
</dbReference>
<keyword evidence="2" id="KW-0963">Cytoplasm</keyword>
<gene>
    <name evidence="2 3" type="primary">rbfA</name>
    <name evidence="3" type="ORF">H9736_04015</name>
</gene>